<gene>
    <name evidence="1" type="ORF">FCALED_LOCUS17844</name>
</gene>
<dbReference type="OrthoDB" id="2412213at2759"/>
<dbReference type="EMBL" id="CAJVPQ010030087">
    <property type="protein sequence ID" value="CAG8776164.1"/>
    <property type="molecule type" value="Genomic_DNA"/>
</dbReference>
<dbReference type="Proteomes" id="UP000789570">
    <property type="component" value="Unassembled WGS sequence"/>
</dbReference>
<reference evidence="1" key="1">
    <citation type="submission" date="2021-06" db="EMBL/GenBank/DDBJ databases">
        <authorList>
            <person name="Kallberg Y."/>
            <person name="Tangrot J."/>
            <person name="Rosling A."/>
        </authorList>
    </citation>
    <scope>NUCLEOTIDE SEQUENCE</scope>
    <source>
        <strain evidence="1">UK204</strain>
    </source>
</reference>
<comment type="caution">
    <text evidence="1">The sequence shown here is derived from an EMBL/GenBank/DDBJ whole genome shotgun (WGS) entry which is preliminary data.</text>
</comment>
<dbReference type="AlphaFoldDB" id="A0A9N9JEX3"/>
<proteinExistence type="predicted"/>
<keyword evidence="2" id="KW-1185">Reference proteome</keyword>
<protein>
    <submittedName>
        <fullName evidence="1">15178_t:CDS:1</fullName>
    </submittedName>
</protein>
<accession>A0A9N9JEX3</accession>
<evidence type="ECO:0000313" key="1">
    <source>
        <dbReference type="EMBL" id="CAG8776164.1"/>
    </source>
</evidence>
<feature type="non-terminal residue" evidence="1">
    <location>
        <position position="100"/>
    </location>
</feature>
<sequence>NVNQAKHLGITSTISTESLQVRQCFTTASEWYFILFTSDGISSTSKDPLNIRFSEFALKEGSEKEKDLRKNVKRVMEVIVGLLKNRLECVDEEPDRKRVR</sequence>
<evidence type="ECO:0000313" key="2">
    <source>
        <dbReference type="Proteomes" id="UP000789570"/>
    </source>
</evidence>
<name>A0A9N9JEX3_9GLOM</name>
<feature type="non-terminal residue" evidence="1">
    <location>
        <position position="1"/>
    </location>
</feature>
<organism evidence="1 2">
    <name type="scientific">Funneliformis caledonium</name>
    <dbReference type="NCBI Taxonomy" id="1117310"/>
    <lineage>
        <taxon>Eukaryota</taxon>
        <taxon>Fungi</taxon>
        <taxon>Fungi incertae sedis</taxon>
        <taxon>Mucoromycota</taxon>
        <taxon>Glomeromycotina</taxon>
        <taxon>Glomeromycetes</taxon>
        <taxon>Glomerales</taxon>
        <taxon>Glomeraceae</taxon>
        <taxon>Funneliformis</taxon>
    </lineage>
</organism>